<evidence type="ECO:0000313" key="1">
    <source>
        <dbReference type="EMBL" id="KAL2054525.1"/>
    </source>
</evidence>
<proteinExistence type="predicted"/>
<accession>A0ABR4BA71</accession>
<reference evidence="1 2" key="1">
    <citation type="submission" date="2024-09" db="EMBL/GenBank/DDBJ databases">
        <title>Rethinking Asexuality: The Enigmatic Case of Functional Sexual Genes in Lepraria (Stereocaulaceae).</title>
        <authorList>
            <person name="Doellman M."/>
            <person name="Sun Y."/>
            <person name="Barcenas-Pena A."/>
            <person name="Lumbsch H.T."/>
            <person name="Grewe F."/>
        </authorList>
    </citation>
    <scope>NUCLEOTIDE SEQUENCE [LARGE SCALE GENOMIC DNA]</scope>
    <source>
        <strain evidence="1 2">Grewe 0041</strain>
    </source>
</reference>
<dbReference type="Proteomes" id="UP001590951">
    <property type="component" value="Unassembled WGS sequence"/>
</dbReference>
<sequence>MLQTASSSSFLALRTFFEGRRDFGLDQILSSHPTHLFCHTTQGDSVLKIDHFYRFETGSFNSRTLDADPSHAIRSSFCSPSQPLTIVSPSLIKSSSLKSVVCAFSSALQRFIIAAA</sequence>
<name>A0ABR4BA71_9LECA</name>
<keyword evidence="2" id="KW-1185">Reference proteome</keyword>
<gene>
    <name evidence="1" type="ORF">ABVK25_005273</name>
</gene>
<comment type="caution">
    <text evidence="1">The sequence shown here is derived from an EMBL/GenBank/DDBJ whole genome shotgun (WGS) entry which is preliminary data.</text>
</comment>
<dbReference type="EMBL" id="JBHFEH010000015">
    <property type="protein sequence ID" value="KAL2054525.1"/>
    <property type="molecule type" value="Genomic_DNA"/>
</dbReference>
<evidence type="ECO:0000313" key="2">
    <source>
        <dbReference type="Proteomes" id="UP001590951"/>
    </source>
</evidence>
<organism evidence="1 2">
    <name type="scientific">Lepraria finkii</name>
    <dbReference type="NCBI Taxonomy" id="1340010"/>
    <lineage>
        <taxon>Eukaryota</taxon>
        <taxon>Fungi</taxon>
        <taxon>Dikarya</taxon>
        <taxon>Ascomycota</taxon>
        <taxon>Pezizomycotina</taxon>
        <taxon>Lecanoromycetes</taxon>
        <taxon>OSLEUM clade</taxon>
        <taxon>Lecanoromycetidae</taxon>
        <taxon>Lecanorales</taxon>
        <taxon>Lecanorineae</taxon>
        <taxon>Stereocaulaceae</taxon>
        <taxon>Lepraria</taxon>
    </lineage>
</organism>
<protein>
    <submittedName>
        <fullName evidence="1">Uncharacterized protein</fullName>
    </submittedName>
</protein>